<protein>
    <recommendedName>
        <fullName evidence="1">VWFA domain-containing protein</fullName>
    </recommendedName>
</protein>
<feature type="non-terminal residue" evidence="2">
    <location>
        <position position="1"/>
    </location>
</feature>
<dbReference type="InterPro" id="IPR002035">
    <property type="entry name" value="VWF_A"/>
</dbReference>
<dbReference type="SUPFAM" id="SSF53300">
    <property type="entry name" value="vWA-like"/>
    <property type="match status" value="1"/>
</dbReference>
<feature type="domain" description="VWFA" evidence="1">
    <location>
        <begin position="1"/>
        <end position="92"/>
    </location>
</feature>
<dbReference type="InterPro" id="IPR036465">
    <property type="entry name" value="vWFA_dom_sf"/>
</dbReference>
<evidence type="ECO:0000313" key="2">
    <source>
        <dbReference type="EMBL" id="GAI74726.1"/>
    </source>
</evidence>
<comment type="caution">
    <text evidence="2">The sequence shown here is derived from an EMBL/GenBank/DDBJ whole genome shotgun (WGS) entry which is preliminary data.</text>
</comment>
<dbReference type="EMBL" id="BARW01006354">
    <property type="protein sequence ID" value="GAI74726.1"/>
    <property type="molecule type" value="Genomic_DNA"/>
</dbReference>
<dbReference type="Pfam" id="PF00092">
    <property type="entry name" value="VWA"/>
    <property type="match status" value="1"/>
</dbReference>
<dbReference type="Gene3D" id="3.40.50.410">
    <property type="entry name" value="von Willebrand factor, type A domain"/>
    <property type="match status" value="1"/>
</dbReference>
<accession>X1S6H6</accession>
<dbReference type="AlphaFoldDB" id="X1S6H6"/>
<organism evidence="2">
    <name type="scientific">marine sediment metagenome</name>
    <dbReference type="NCBI Taxonomy" id="412755"/>
    <lineage>
        <taxon>unclassified sequences</taxon>
        <taxon>metagenomes</taxon>
        <taxon>ecological metagenomes</taxon>
    </lineage>
</organism>
<sequence>AIKSFPEKKGFFKVIILVTDGEDHEGSVIETAEKAEKEGIKIIAVGMGSETGEPLPVKDETGNISGYKKDREGKLVMSRLNRATLESITRKTGGAFFSATLGSFEMSRVIGILNKMEKEEFGEEWLERYEERFEYPLIFSILLLCLELSFLYVPSLPPSEVEQQQV</sequence>
<evidence type="ECO:0000259" key="1">
    <source>
        <dbReference type="PROSITE" id="PS50234"/>
    </source>
</evidence>
<name>X1S6H6_9ZZZZ</name>
<dbReference type="PROSITE" id="PS50234">
    <property type="entry name" value="VWFA"/>
    <property type="match status" value="1"/>
</dbReference>
<proteinExistence type="predicted"/>
<reference evidence="2" key="1">
    <citation type="journal article" date="2014" name="Front. Microbiol.">
        <title>High frequency of phylogenetically diverse reductive dehalogenase-homologous genes in deep subseafloor sedimentary metagenomes.</title>
        <authorList>
            <person name="Kawai M."/>
            <person name="Futagami T."/>
            <person name="Toyoda A."/>
            <person name="Takaki Y."/>
            <person name="Nishi S."/>
            <person name="Hori S."/>
            <person name="Arai W."/>
            <person name="Tsubouchi T."/>
            <person name="Morono Y."/>
            <person name="Uchiyama I."/>
            <person name="Ito T."/>
            <person name="Fujiyama A."/>
            <person name="Inagaki F."/>
            <person name="Takami H."/>
        </authorList>
    </citation>
    <scope>NUCLEOTIDE SEQUENCE</scope>
    <source>
        <strain evidence="2">Expedition CK06-06</strain>
    </source>
</reference>
<gene>
    <name evidence="2" type="ORF">S12H4_13339</name>
</gene>